<dbReference type="CDD" id="cd06267">
    <property type="entry name" value="PBP1_LacI_sugar_binding-like"/>
    <property type="match status" value="1"/>
</dbReference>
<accession>A0ABP7AKY5</accession>
<keyword evidence="3" id="KW-0238">DNA-binding</keyword>
<sequence length="333" mass="36399">MANIRDVARHASVAPMTVSRVLNQPDAVSVETRMRVEAAIQELKYVPNMVGQGLRKRRTMALGLLVSDITNPFAIQQIQGVTRAARESDYTVIFGHTESSPAEEMRQLRSLIERRVDGVLLSPVYGTPEAIDFVREQSLPIVVLDYAMPDMDVDVVRCDTRAASRELTRYVLERGHERIAMLSGDEAIITARDRATGFQEAMAEAGLPAPVSFGHYTSESGFEMAMGMLDSPRRPTALVTASNFIAMGAAEAAQELGLAVPDDLSIVTFDNARTDMVHDPFFTGVVQPVTEMSSAATVMLLDRILGRYDGPGRDEIFPTSFEAHRSTAPPPGT</sequence>
<dbReference type="SUPFAM" id="SSF53822">
    <property type="entry name" value="Periplasmic binding protein-like I"/>
    <property type="match status" value="1"/>
</dbReference>
<dbReference type="EMBL" id="BAAAYU010000005">
    <property type="protein sequence ID" value="GAA3634841.1"/>
    <property type="molecule type" value="Genomic_DNA"/>
</dbReference>
<keyword evidence="1" id="KW-0678">Repressor</keyword>
<dbReference type="PROSITE" id="PS50932">
    <property type="entry name" value="HTH_LACI_2"/>
    <property type="match status" value="1"/>
</dbReference>
<dbReference type="CDD" id="cd01392">
    <property type="entry name" value="HTH_LacI"/>
    <property type="match status" value="1"/>
</dbReference>
<dbReference type="InterPro" id="IPR010982">
    <property type="entry name" value="Lambda_DNA-bd_dom_sf"/>
</dbReference>
<evidence type="ECO:0000256" key="3">
    <source>
        <dbReference type="ARBA" id="ARBA00023125"/>
    </source>
</evidence>
<organism evidence="6 7">
    <name type="scientific">Microbacterium awajiense</name>
    <dbReference type="NCBI Taxonomy" id="415214"/>
    <lineage>
        <taxon>Bacteria</taxon>
        <taxon>Bacillati</taxon>
        <taxon>Actinomycetota</taxon>
        <taxon>Actinomycetes</taxon>
        <taxon>Micrococcales</taxon>
        <taxon>Microbacteriaceae</taxon>
        <taxon>Microbacterium</taxon>
    </lineage>
</organism>
<dbReference type="InterPro" id="IPR028082">
    <property type="entry name" value="Peripla_BP_I"/>
</dbReference>
<dbReference type="InterPro" id="IPR000843">
    <property type="entry name" value="HTH_LacI"/>
</dbReference>
<dbReference type="SUPFAM" id="SSF47413">
    <property type="entry name" value="lambda repressor-like DNA-binding domains"/>
    <property type="match status" value="1"/>
</dbReference>
<dbReference type="Pfam" id="PF00532">
    <property type="entry name" value="Peripla_BP_1"/>
    <property type="match status" value="1"/>
</dbReference>
<feature type="domain" description="HTH lacI-type" evidence="5">
    <location>
        <begin position="2"/>
        <end position="56"/>
    </location>
</feature>
<dbReference type="Gene3D" id="1.10.260.40">
    <property type="entry name" value="lambda repressor-like DNA-binding domains"/>
    <property type="match status" value="1"/>
</dbReference>
<gene>
    <name evidence="6" type="ORF">GCM10022200_17620</name>
</gene>
<protein>
    <submittedName>
        <fullName evidence="6">Substrate-binding domain-containing protein</fullName>
    </submittedName>
</protein>
<evidence type="ECO:0000313" key="7">
    <source>
        <dbReference type="Proteomes" id="UP001501697"/>
    </source>
</evidence>
<keyword evidence="2" id="KW-0805">Transcription regulation</keyword>
<evidence type="ECO:0000256" key="1">
    <source>
        <dbReference type="ARBA" id="ARBA00022491"/>
    </source>
</evidence>
<evidence type="ECO:0000259" key="5">
    <source>
        <dbReference type="PROSITE" id="PS50932"/>
    </source>
</evidence>
<dbReference type="PANTHER" id="PTHR30146">
    <property type="entry name" value="LACI-RELATED TRANSCRIPTIONAL REPRESSOR"/>
    <property type="match status" value="1"/>
</dbReference>
<dbReference type="RefSeq" id="WP_344737632.1">
    <property type="nucleotide sequence ID" value="NZ_BAAAYU010000005.1"/>
</dbReference>
<evidence type="ECO:0000256" key="4">
    <source>
        <dbReference type="ARBA" id="ARBA00023163"/>
    </source>
</evidence>
<dbReference type="Proteomes" id="UP001501697">
    <property type="component" value="Unassembled WGS sequence"/>
</dbReference>
<keyword evidence="4" id="KW-0804">Transcription</keyword>
<comment type="caution">
    <text evidence="6">The sequence shown here is derived from an EMBL/GenBank/DDBJ whole genome shotgun (WGS) entry which is preliminary data.</text>
</comment>
<keyword evidence="7" id="KW-1185">Reference proteome</keyword>
<dbReference type="SMART" id="SM00354">
    <property type="entry name" value="HTH_LACI"/>
    <property type="match status" value="1"/>
</dbReference>
<dbReference type="PANTHER" id="PTHR30146:SF148">
    <property type="entry name" value="HTH-TYPE TRANSCRIPTIONAL REPRESSOR PURR-RELATED"/>
    <property type="match status" value="1"/>
</dbReference>
<evidence type="ECO:0000256" key="2">
    <source>
        <dbReference type="ARBA" id="ARBA00023015"/>
    </source>
</evidence>
<dbReference type="InterPro" id="IPR001761">
    <property type="entry name" value="Peripla_BP/Lac1_sug-bd_dom"/>
</dbReference>
<reference evidence="7" key="1">
    <citation type="journal article" date="2019" name="Int. J. Syst. Evol. Microbiol.">
        <title>The Global Catalogue of Microorganisms (GCM) 10K type strain sequencing project: providing services to taxonomists for standard genome sequencing and annotation.</title>
        <authorList>
            <consortium name="The Broad Institute Genomics Platform"/>
            <consortium name="The Broad Institute Genome Sequencing Center for Infectious Disease"/>
            <person name="Wu L."/>
            <person name="Ma J."/>
        </authorList>
    </citation>
    <scope>NUCLEOTIDE SEQUENCE [LARGE SCALE GENOMIC DNA]</scope>
    <source>
        <strain evidence="7">JCM 16544</strain>
    </source>
</reference>
<dbReference type="Pfam" id="PF00356">
    <property type="entry name" value="LacI"/>
    <property type="match status" value="1"/>
</dbReference>
<dbReference type="Gene3D" id="3.40.50.2300">
    <property type="match status" value="2"/>
</dbReference>
<evidence type="ECO:0000313" key="6">
    <source>
        <dbReference type="EMBL" id="GAA3634841.1"/>
    </source>
</evidence>
<proteinExistence type="predicted"/>
<name>A0ABP7AKY5_9MICO</name>